<keyword evidence="8" id="KW-0520">NAD</keyword>
<evidence type="ECO:0000256" key="6">
    <source>
        <dbReference type="ARBA" id="ARBA00022827"/>
    </source>
</evidence>
<comment type="similarity">
    <text evidence="3">Belongs to the methylenetetrahydrofolate reductase family.</text>
</comment>
<dbReference type="InterPro" id="IPR004620">
    <property type="entry name" value="MTHF_reductase_bac"/>
</dbReference>
<dbReference type="InterPro" id="IPR029041">
    <property type="entry name" value="FAD-linked_oxidoreductase-like"/>
</dbReference>
<keyword evidence="5" id="KW-0285">Flavoprotein</keyword>
<comment type="cofactor">
    <cofactor evidence="1">
        <name>FAD</name>
        <dbReference type="ChEBI" id="CHEBI:57692"/>
    </cofactor>
</comment>
<keyword evidence="7" id="KW-0560">Oxidoreductase</keyword>
<dbReference type="PANTHER" id="PTHR45754">
    <property type="entry name" value="METHYLENETETRAHYDROFOLATE REDUCTASE"/>
    <property type="match status" value="1"/>
</dbReference>
<protein>
    <recommendedName>
        <fullName evidence="11">methylenetetrahydrofolate reductase (NADH)</fullName>
        <ecNumber evidence="11">1.5.1.54</ecNumber>
    </recommendedName>
</protein>
<comment type="pathway">
    <text evidence="10">Amino-acid biosynthesis; L-methionine biosynthesis via de novo pathway.</text>
</comment>
<dbReference type="InterPro" id="IPR003171">
    <property type="entry name" value="Mehydrof_redctse-like"/>
</dbReference>
<comment type="pathway">
    <text evidence="2">One-carbon metabolism; tetrahydrofolate interconversion.</text>
</comment>
<evidence type="ECO:0000256" key="9">
    <source>
        <dbReference type="ARBA" id="ARBA00023167"/>
    </source>
</evidence>
<evidence type="ECO:0000256" key="4">
    <source>
        <dbReference type="ARBA" id="ARBA00022605"/>
    </source>
</evidence>
<sequence length="301" mass="32484">MAKNSQRNGTLLTMGTKLRATSFSLEFFPPKDEAGEQRLWLALSELAPLAPDFVSVTYGAGGSTRDRTIRVTSEITKRTQIPTVAHLTCVGSSKNELIQILNQFKYSGIESILALRGDPVGGPTAKWEPTADGLNYAQELVEIAVEMGFKVGVGAYPDGHPASNHDLAKDITVLLAKERAGASFATTQFFFEIDKWQGIVDKLAAAKSQLPVIAGILPITNVKQLNRMAQLSGMQIPADIAEKFTKLADDVEGTRKLGVEIATNLGTELLRRGAPGIHFYTMNSAQSTIEIAQNLGLIQNA</sequence>
<dbReference type="NCBIfam" id="TIGR00676">
    <property type="entry name" value="fadh2"/>
    <property type="match status" value="1"/>
</dbReference>
<dbReference type="SUPFAM" id="SSF51730">
    <property type="entry name" value="FAD-linked oxidoreductase"/>
    <property type="match status" value="1"/>
</dbReference>
<accession>A0A6J6EG56</accession>
<evidence type="ECO:0000256" key="2">
    <source>
        <dbReference type="ARBA" id="ARBA00004777"/>
    </source>
</evidence>
<dbReference type="GO" id="GO:0009086">
    <property type="term" value="P:methionine biosynthetic process"/>
    <property type="evidence" value="ECO:0007669"/>
    <property type="project" value="UniProtKB-KW"/>
</dbReference>
<evidence type="ECO:0000256" key="11">
    <source>
        <dbReference type="ARBA" id="ARBA00034529"/>
    </source>
</evidence>
<dbReference type="GO" id="GO:0071949">
    <property type="term" value="F:FAD binding"/>
    <property type="evidence" value="ECO:0007669"/>
    <property type="project" value="TreeGrafter"/>
</dbReference>
<dbReference type="Pfam" id="PF02219">
    <property type="entry name" value="MTHFR"/>
    <property type="match status" value="1"/>
</dbReference>
<evidence type="ECO:0000256" key="1">
    <source>
        <dbReference type="ARBA" id="ARBA00001974"/>
    </source>
</evidence>
<evidence type="ECO:0000313" key="12">
    <source>
        <dbReference type="EMBL" id="CAB4573273.1"/>
    </source>
</evidence>
<keyword evidence="6" id="KW-0274">FAD</keyword>
<dbReference type="AlphaFoldDB" id="A0A6J6EG56"/>
<organism evidence="12">
    <name type="scientific">freshwater metagenome</name>
    <dbReference type="NCBI Taxonomy" id="449393"/>
    <lineage>
        <taxon>unclassified sequences</taxon>
        <taxon>metagenomes</taxon>
        <taxon>ecological metagenomes</taxon>
    </lineage>
</organism>
<evidence type="ECO:0000256" key="10">
    <source>
        <dbReference type="ARBA" id="ARBA00034478"/>
    </source>
</evidence>
<keyword evidence="9" id="KW-0486">Methionine biosynthesis</keyword>
<proteinExistence type="inferred from homology"/>
<name>A0A6J6EG56_9ZZZZ</name>
<evidence type="ECO:0000256" key="7">
    <source>
        <dbReference type="ARBA" id="ARBA00023002"/>
    </source>
</evidence>
<reference evidence="12" key="1">
    <citation type="submission" date="2020-05" db="EMBL/GenBank/DDBJ databases">
        <authorList>
            <person name="Chiriac C."/>
            <person name="Salcher M."/>
            <person name="Ghai R."/>
            <person name="Kavagutti S V."/>
        </authorList>
    </citation>
    <scope>NUCLEOTIDE SEQUENCE</scope>
</reference>
<keyword evidence="4" id="KW-0028">Amino-acid biosynthesis</keyword>
<dbReference type="EMBL" id="CAEZTV010000005">
    <property type="protein sequence ID" value="CAB4573273.1"/>
    <property type="molecule type" value="Genomic_DNA"/>
</dbReference>
<evidence type="ECO:0000256" key="3">
    <source>
        <dbReference type="ARBA" id="ARBA00006743"/>
    </source>
</evidence>
<evidence type="ECO:0000256" key="8">
    <source>
        <dbReference type="ARBA" id="ARBA00023027"/>
    </source>
</evidence>
<dbReference type="EC" id="1.5.1.54" evidence="11"/>
<dbReference type="Gene3D" id="3.20.20.220">
    <property type="match status" value="1"/>
</dbReference>
<dbReference type="PANTHER" id="PTHR45754:SF3">
    <property type="entry name" value="METHYLENETETRAHYDROFOLATE REDUCTASE (NADPH)"/>
    <property type="match status" value="1"/>
</dbReference>
<dbReference type="UniPathway" id="UPA00193"/>
<gene>
    <name evidence="12" type="ORF">UFOPK1747_00103</name>
</gene>
<dbReference type="GO" id="GO:0035999">
    <property type="term" value="P:tetrahydrofolate interconversion"/>
    <property type="evidence" value="ECO:0007669"/>
    <property type="project" value="UniProtKB-UniPathway"/>
</dbReference>
<evidence type="ECO:0000256" key="5">
    <source>
        <dbReference type="ARBA" id="ARBA00022630"/>
    </source>
</evidence>
<dbReference type="GO" id="GO:0005829">
    <property type="term" value="C:cytosol"/>
    <property type="evidence" value="ECO:0007669"/>
    <property type="project" value="InterPro"/>
</dbReference>
<dbReference type="CDD" id="cd00537">
    <property type="entry name" value="MTHFR"/>
    <property type="match status" value="1"/>
</dbReference>
<dbReference type="GO" id="GO:0106312">
    <property type="term" value="F:methylenetetrahydrofolate reductase (NADH) activity"/>
    <property type="evidence" value="ECO:0007669"/>
    <property type="project" value="UniProtKB-EC"/>
</dbReference>